<dbReference type="EMBL" id="JBBHLD010000007">
    <property type="protein sequence ID" value="MEJ5905229.1"/>
    <property type="molecule type" value="Genomic_DNA"/>
</dbReference>
<accession>A0ABU8R695</accession>
<organism evidence="1 2">
    <name type="scientific">Pseudomonas kermanshahensis</name>
    <dbReference type="NCBI Taxonomy" id="2745482"/>
    <lineage>
        <taxon>Bacteria</taxon>
        <taxon>Pseudomonadati</taxon>
        <taxon>Pseudomonadota</taxon>
        <taxon>Gammaproteobacteria</taxon>
        <taxon>Pseudomonadales</taxon>
        <taxon>Pseudomonadaceae</taxon>
        <taxon>Pseudomonas</taxon>
    </lineage>
</organism>
<dbReference type="Proteomes" id="UP001377692">
    <property type="component" value="Unassembled WGS sequence"/>
</dbReference>
<comment type="caution">
    <text evidence="1">The sequence shown here is derived from an EMBL/GenBank/DDBJ whole genome shotgun (WGS) entry which is preliminary data.</text>
</comment>
<protein>
    <submittedName>
        <fullName evidence="1">Entry exclusion lipoprotein TrbK</fullName>
    </submittedName>
</protein>
<keyword evidence="2" id="KW-1185">Reference proteome</keyword>
<name>A0ABU8R695_9PSED</name>
<reference evidence="1 2" key="1">
    <citation type="submission" date="2024-02" db="EMBL/GenBank/DDBJ databases">
        <title>Identification of pathogenicity and growth-promoting functions of Pseudomonas putida variants.</title>
        <authorList>
            <person name="Sun J."/>
        </authorList>
    </citation>
    <scope>NUCLEOTIDE SEQUENCE [LARGE SCALE GENOMIC DNA]</scope>
    <source>
        <strain evidence="1 2">A04</strain>
    </source>
</reference>
<gene>
    <name evidence="1" type="primary">trbK</name>
    <name evidence="1" type="ORF">V7V80_11105</name>
</gene>
<keyword evidence="1" id="KW-0449">Lipoprotein</keyword>
<dbReference type="InterPro" id="IPR027584">
    <property type="entry name" value="TrbK_RP4"/>
</dbReference>
<dbReference type="RefSeq" id="WP_186679188.1">
    <property type="nucleotide sequence ID" value="NZ_JABWRY020000002.1"/>
</dbReference>
<dbReference type="NCBIfam" id="TIGR04359">
    <property type="entry name" value="TrbK_RP4"/>
    <property type="match status" value="1"/>
</dbReference>
<proteinExistence type="predicted"/>
<evidence type="ECO:0000313" key="1">
    <source>
        <dbReference type="EMBL" id="MEJ5905229.1"/>
    </source>
</evidence>
<evidence type="ECO:0000313" key="2">
    <source>
        <dbReference type="Proteomes" id="UP001377692"/>
    </source>
</evidence>
<sequence>MKSKILQLAIAVGVLFNLAGCSEEKVPEPTAENCAKGTYEKNLSSLSKEANRNEFIDGCRSFNAAQEMTEWKFEKSPEGKY</sequence>